<feature type="signal peptide" evidence="1">
    <location>
        <begin position="1"/>
        <end position="30"/>
    </location>
</feature>
<dbReference type="EMBL" id="LHZX01000299">
    <property type="protein sequence ID" value="KXV68941.1"/>
    <property type="molecule type" value="Genomic_DNA"/>
</dbReference>
<protein>
    <submittedName>
        <fullName evidence="2">Uncharacterized protein</fullName>
    </submittedName>
</protein>
<evidence type="ECO:0000313" key="2">
    <source>
        <dbReference type="EMBL" id="KXV68941.1"/>
    </source>
</evidence>
<dbReference type="Proteomes" id="UP000075377">
    <property type="component" value="Unassembled WGS sequence"/>
</dbReference>
<keyword evidence="1" id="KW-0732">Signal</keyword>
<proteinExistence type="predicted"/>
<reference evidence="2 3" key="1">
    <citation type="submission" date="2015-06" db="EMBL/GenBank/DDBJ databases">
        <title>Improved classification and identification of acetic acid bacteria using matrix-assisted laser desorption/ionization time-of-flight mass spectrometry; Gluconobacter nephelii and Gluconobacter uchimurae are later heterotypic synonyms of Gluconobacter japonicus and Gluconobacter oxydans, respectively.</title>
        <authorList>
            <person name="Li L."/>
            <person name="Cleenwerck I."/>
            <person name="De Vuyst L."/>
            <person name="Vandamme P."/>
        </authorList>
    </citation>
    <scope>NUCLEOTIDE SEQUENCE [LARGE SCALE GENOMIC DNA]</scope>
    <source>
        <strain evidence="2 3">LMG 1699</strain>
    </source>
</reference>
<organism evidence="2 3">
    <name type="scientific">Acetobacter malorum</name>
    <dbReference type="NCBI Taxonomy" id="178901"/>
    <lineage>
        <taxon>Bacteria</taxon>
        <taxon>Pseudomonadati</taxon>
        <taxon>Pseudomonadota</taxon>
        <taxon>Alphaproteobacteria</taxon>
        <taxon>Acetobacterales</taxon>
        <taxon>Acetobacteraceae</taxon>
        <taxon>Acetobacter</taxon>
    </lineage>
</organism>
<feature type="chain" id="PRO_5007556762" evidence="1">
    <location>
        <begin position="31"/>
        <end position="197"/>
    </location>
</feature>
<comment type="caution">
    <text evidence="2">The sequence shown here is derived from an EMBL/GenBank/DDBJ whole genome shotgun (WGS) entry which is preliminary data.</text>
</comment>
<gene>
    <name evidence="2" type="ORF">AD951_08980</name>
</gene>
<accession>A0A149ULU8</accession>
<dbReference type="RefSeq" id="WP_061501301.1">
    <property type="nucleotide sequence ID" value="NZ_LHZX01000299.1"/>
</dbReference>
<evidence type="ECO:0000313" key="3">
    <source>
        <dbReference type="Proteomes" id="UP000075377"/>
    </source>
</evidence>
<dbReference type="AlphaFoldDB" id="A0A149ULU8"/>
<name>A0A149ULU8_9PROT</name>
<dbReference type="PATRIC" id="fig|178901.14.peg.2503"/>
<sequence length="197" mass="21840">MKRMKKCTVSVLKILSGLVACCVFTYGAKAADISACRDIKKNFNTHYKVFPTASVLIKGWKDAPLLSGLAYQQTRAALAKLQEIQKSEPTWVEDTDAVLEIRFLPESGLGVAMTIEGTANVQTMVPFLKRDASFILSKPLMQTDPGTLAFGLVRGRPFIVMVNAFISSAPDRDVTFQSVDVLSWQHQKWSELCHVKL</sequence>
<evidence type="ECO:0000256" key="1">
    <source>
        <dbReference type="SAM" id="SignalP"/>
    </source>
</evidence>